<organism evidence="3 4">
    <name type="scientific">Portunus trituberculatus</name>
    <name type="common">Swimming crab</name>
    <name type="synonym">Neptunus trituberculatus</name>
    <dbReference type="NCBI Taxonomy" id="210409"/>
    <lineage>
        <taxon>Eukaryota</taxon>
        <taxon>Metazoa</taxon>
        <taxon>Ecdysozoa</taxon>
        <taxon>Arthropoda</taxon>
        <taxon>Crustacea</taxon>
        <taxon>Multicrustacea</taxon>
        <taxon>Malacostraca</taxon>
        <taxon>Eumalacostraca</taxon>
        <taxon>Eucarida</taxon>
        <taxon>Decapoda</taxon>
        <taxon>Pleocyemata</taxon>
        <taxon>Brachyura</taxon>
        <taxon>Eubrachyura</taxon>
        <taxon>Portunoidea</taxon>
        <taxon>Portunidae</taxon>
        <taxon>Portuninae</taxon>
        <taxon>Portunus</taxon>
    </lineage>
</organism>
<keyword evidence="2" id="KW-0472">Membrane</keyword>
<comment type="caution">
    <text evidence="3">The sequence shown here is derived from an EMBL/GenBank/DDBJ whole genome shotgun (WGS) entry which is preliminary data.</text>
</comment>
<evidence type="ECO:0000256" key="1">
    <source>
        <dbReference type="SAM" id="MobiDB-lite"/>
    </source>
</evidence>
<dbReference type="EMBL" id="VSRR010008775">
    <property type="protein sequence ID" value="MPC49281.1"/>
    <property type="molecule type" value="Genomic_DNA"/>
</dbReference>
<name>A0A5B7FPA3_PORTR</name>
<keyword evidence="4" id="KW-1185">Reference proteome</keyword>
<feature type="compositionally biased region" description="Basic and acidic residues" evidence="1">
    <location>
        <begin position="461"/>
        <end position="479"/>
    </location>
</feature>
<dbReference type="AlphaFoldDB" id="A0A5B7FPA3"/>
<keyword evidence="2" id="KW-0812">Transmembrane</keyword>
<feature type="region of interest" description="Disordered" evidence="1">
    <location>
        <begin position="412"/>
        <end position="431"/>
    </location>
</feature>
<sequence length="495" mass="52412">MFRSGCRTEIEECLVLLGAATPQSTCRYSQTLLFLENILGLPPQPSPHTSAFSLCSLHGSAFSSWSSLCGGVFTSCSSFWRAVHFVLLIVAAVFIFLILVGCSLRVLHCGSGVHVPHSGGLFTSCSSLWRQCSLRVAHSGGGVGFAVPIWDIRRSILLDIYSVGATLLVSLTQSTSPSTAFHSRAHRTLTSTGCSAVTSDGLRLSVPAGVDASPHTLHTAGLWCCPTCTSLGRAWHWFSQSVASPARQSTGAPNYQSFLASADVPFAVLFAPALLSSWSRPWLVSCALCCTTPVVLLSTVFASLCSETRSVCVSVSSGGDVASGGGHGPGSWRATPTLLASALSFPEQEGLLHLPIKLHLEGHFKQPFGSATLQVVHLQLGSCPEAAPRVQACCCAPSRGSIARRHAAATWPGARAPERVSPAPAGHREHDGGAGVLSNEDCLEKRSLHFKLAVVSRREKNNRKDVRQVIHRDTSRPREVGASGNTSEVRSKAAA</sequence>
<feature type="transmembrane region" description="Helical" evidence="2">
    <location>
        <begin position="85"/>
        <end position="107"/>
    </location>
</feature>
<feature type="region of interest" description="Disordered" evidence="1">
    <location>
        <begin position="461"/>
        <end position="495"/>
    </location>
</feature>
<gene>
    <name evidence="3" type="ORF">E2C01_043079</name>
</gene>
<protein>
    <submittedName>
        <fullName evidence="3">Uncharacterized protein</fullName>
    </submittedName>
</protein>
<keyword evidence="2" id="KW-1133">Transmembrane helix</keyword>
<reference evidence="3 4" key="1">
    <citation type="submission" date="2019-05" db="EMBL/GenBank/DDBJ databases">
        <title>Another draft genome of Portunus trituberculatus and its Hox gene families provides insights of decapod evolution.</title>
        <authorList>
            <person name="Jeong J.-H."/>
            <person name="Song I."/>
            <person name="Kim S."/>
            <person name="Choi T."/>
            <person name="Kim D."/>
            <person name="Ryu S."/>
            <person name="Kim W."/>
        </authorList>
    </citation>
    <scope>NUCLEOTIDE SEQUENCE [LARGE SCALE GENOMIC DNA]</scope>
    <source>
        <tissue evidence="3">Muscle</tissue>
    </source>
</reference>
<proteinExistence type="predicted"/>
<accession>A0A5B7FPA3</accession>
<evidence type="ECO:0000256" key="2">
    <source>
        <dbReference type="SAM" id="Phobius"/>
    </source>
</evidence>
<evidence type="ECO:0000313" key="3">
    <source>
        <dbReference type="EMBL" id="MPC49281.1"/>
    </source>
</evidence>
<dbReference type="Proteomes" id="UP000324222">
    <property type="component" value="Unassembled WGS sequence"/>
</dbReference>
<evidence type="ECO:0000313" key="4">
    <source>
        <dbReference type="Proteomes" id="UP000324222"/>
    </source>
</evidence>